<dbReference type="Gene3D" id="3.40.710.10">
    <property type="entry name" value="DD-peptidase/beta-lactamase superfamily"/>
    <property type="match status" value="1"/>
</dbReference>
<feature type="domain" description="Beta-lactamase-related" evidence="2">
    <location>
        <begin position="37"/>
        <end position="351"/>
    </location>
</feature>
<evidence type="ECO:0000256" key="1">
    <source>
        <dbReference type="SAM" id="SignalP"/>
    </source>
</evidence>
<dbReference type="InterPro" id="IPR012338">
    <property type="entry name" value="Beta-lactam/transpept-like"/>
</dbReference>
<reference evidence="3 4" key="1">
    <citation type="submission" date="2020-11" db="EMBL/GenBank/DDBJ databases">
        <title>genome sequence of strain KACC 18849.</title>
        <authorList>
            <person name="Gao J."/>
            <person name="Zhang X."/>
        </authorList>
    </citation>
    <scope>NUCLEOTIDE SEQUENCE [LARGE SCALE GENOMIC DNA]</scope>
    <source>
        <strain evidence="3 4">KACC 18849</strain>
    </source>
</reference>
<evidence type="ECO:0000259" key="2">
    <source>
        <dbReference type="Pfam" id="PF00144"/>
    </source>
</evidence>
<accession>A0ABS0T356</accession>
<dbReference type="Pfam" id="PF00144">
    <property type="entry name" value="Beta-lactamase"/>
    <property type="match status" value="1"/>
</dbReference>
<organism evidence="3 4">
    <name type="scientific">Caulobacter hibisci</name>
    <dbReference type="NCBI Taxonomy" id="2035993"/>
    <lineage>
        <taxon>Bacteria</taxon>
        <taxon>Pseudomonadati</taxon>
        <taxon>Pseudomonadota</taxon>
        <taxon>Alphaproteobacteria</taxon>
        <taxon>Caulobacterales</taxon>
        <taxon>Caulobacteraceae</taxon>
        <taxon>Caulobacter</taxon>
    </lineage>
</organism>
<dbReference type="Proteomes" id="UP000639859">
    <property type="component" value="Unassembled WGS sequence"/>
</dbReference>
<keyword evidence="4" id="KW-1185">Reference proteome</keyword>
<comment type="caution">
    <text evidence="3">The sequence shown here is derived from an EMBL/GenBank/DDBJ whole genome shotgun (WGS) entry which is preliminary data.</text>
</comment>
<dbReference type="PANTHER" id="PTHR46825">
    <property type="entry name" value="D-ALANYL-D-ALANINE-CARBOXYPEPTIDASE/ENDOPEPTIDASE AMPH"/>
    <property type="match status" value="1"/>
</dbReference>
<keyword evidence="1" id="KW-0732">Signal</keyword>
<proteinExistence type="predicted"/>
<dbReference type="InterPro" id="IPR023650">
    <property type="entry name" value="Beta-lactam_class-A_AS"/>
</dbReference>
<evidence type="ECO:0000313" key="3">
    <source>
        <dbReference type="EMBL" id="MBI1686321.1"/>
    </source>
</evidence>
<dbReference type="SUPFAM" id="SSF56601">
    <property type="entry name" value="beta-lactamase/transpeptidase-like"/>
    <property type="match status" value="1"/>
</dbReference>
<protein>
    <submittedName>
        <fullName evidence="3">Beta-lactamase family protein</fullName>
    </submittedName>
</protein>
<dbReference type="PANTHER" id="PTHR46825:SF9">
    <property type="entry name" value="BETA-LACTAMASE-RELATED DOMAIN-CONTAINING PROTEIN"/>
    <property type="match status" value="1"/>
</dbReference>
<name>A0ABS0T356_9CAUL</name>
<dbReference type="EMBL" id="JADWOX010000021">
    <property type="protein sequence ID" value="MBI1686321.1"/>
    <property type="molecule type" value="Genomic_DNA"/>
</dbReference>
<dbReference type="InterPro" id="IPR001466">
    <property type="entry name" value="Beta-lactam-related"/>
</dbReference>
<evidence type="ECO:0000313" key="4">
    <source>
        <dbReference type="Proteomes" id="UP000639859"/>
    </source>
</evidence>
<feature type="signal peptide" evidence="1">
    <location>
        <begin position="1"/>
        <end position="25"/>
    </location>
</feature>
<gene>
    <name evidence="3" type="ORF">I4Q42_21845</name>
</gene>
<dbReference type="InterPro" id="IPR050491">
    <property type="entry name" value="AmpC-like"/>
</dbReference>
<dbReference type="PROSITE" id="PS00146">
    <property type="entry name" value="BETA_LACTAMASE_A"/>
    <property type="match status" value="1"/>
</dbReference>
<feature type="chain" id="PRO_5046266004" evidence="1">
    <location>
        <begin position="26"/>
        <end position="464"/>
    </location>
</feature>
<dbReference type="RefSeq" id="WP_198578216.1">
    <property type="nucleotide sequence ID" value="NZ_JADWOX010000021.1"/>
</dbReference>
<sequence length="464" mass="49218">MRRRTVLAGGLALSVALALVSAGVAAPLSADKAREIDAIAGEVLAATGAPSASVAIVEGGELAYAKAYGQARLSPPVRATTTTRYGVASVSKQFTAAAVLLLVEDGKVSLDDPVGKYIPGLTEGDRITLRQVLSHTSGYRDYWPQDLVFAAMRQPTTPQKILDGWARIPLDYPPGEQWRYANTGFVIAGLVVEKVSGEPLVAFLRRRIFDPLGMTGVTEDDTGPLSPPDAGNYTRYGLGPVVPADKEAPGWLFGAAELAMSPSDLARWNRAMIRRELLKPASWEAMTTSVDLSSGVPAGYGLGVSIKVRDDITTISHGGMLSGVLTSNTVWPSEKRAVTVIANADFGDPQAAISQRIAFLLRPSTGATATARALLGQLQAGRIDPTRLTANGRDWFTPARLADFGKSLAPLGPLRMLEGQGVQVRGGMTWYGFDAAFGKRTLTISMRLTPDGKVEQFLIGPKSG</sequence>